<dbReference type="Pfam" id="PF01145">
    <property type="entry name" value="Band_7"/>
    <property type="match status" value="1"/>
</dbReference>
<sequence>MNKGIFVGLVIAAAVIGATYTVMSIEKVGQGEVGVVWTAKEGVHENTLSPGWHFVGPLAKVKNYPVSQQQIIFSNNPEDYSKKEHPDWHIDAPANGGMVKLNMTVNYNFLNDRVVNLYTRFNGMDGSSIVEGMVQNSIIAYVKEVTPQFSVMDIYSSKRAEVSTAITDYLNEKLRDEYGINISSALIIDVQLDDALYSKIQEKERAKQDAEKAELDKKTAIAVAEKEQEIARREAEKNKEVALIQAEQEKQKAEIEADQRKIQAEGEANATKIKAEAEAEANQKIAASLTPELLEKAKYERWNGQLPTIQGNTTPIVDLK</sequence>
<name>D9R5E1_LACSW</name>
<dbReference type="STRING" id="610130.Closa_0721"/>
<dbReference type="EMBL" id="CP002109">
    <property type="protein sequence ID" value="ADL03347.1"/>
    <property type="molecule type" value="Genomic_DNA"/>
</dbReference>
<dbReference type="KEGG" id="csh:Closa_0721"/>
<evidence type="ECO:0000256" key="1">
    <source>
        <dbReference type="SAM" id="Coils"/>
    </source>
</evidence>
<dbReference type="eggNOG" id="COG0330">
    <property type="taxonomic scope" value="Bacteria"/>
</dbReference>
<organism evidence="3 4">
    <name type="scientific">Lacrimispora saccharolytica (strain ATCC 35040 / DSM 2544 / NRCC 2533 / WM1)</name>
    <name type="common">Clostridium saccharolyticum</name>
    <dbReference type="NCBI Taxonomy" id="610130"/>
    <lineage>
        <taxon>Bacteria</taxon>
        <taxon>Bacillati</taxon>
        <taxon>Bacillota</taxon>
        <taxon>Clostridia</taxon>
        <taxon>Lachnospirales</taxon>
        <taxon>Lachnospiraceae</taxon>
        <taxon>Lacrimispora</taxon>
    </lineage>
</organism>
<dbReference type="HOGENOM" id="CLU_047969_1_0_9"/>
<dbReference type="OrthoDB" id="9812991at2"/>
<dbReference type="InterPro" id="IPR036013">
    <property type="entry name" value="Band_7/SPFH_dom_sf"/>
</dbReference>
<dbReference type="PaxDb" id="610130-Closa_0721"/>
<evidence type="ECO:0000313" key="4">
    <source>
        <dbReference type="Proteomes" id="UP000001662"/>
    </source>
</evidence>
<dbReference type="SUPFAM" id="SSF117892">
    <property type="entry name" value="Band 7/SPFH domain"/>
    <property type="match status" value="1"/>
</dbReference>
<keyword evidence="4" id="KW-1185">Reference proteome</keyword>
<dbReference type="AlphaFoldDB" id="D9R5E1"/>
<dbReference type="Gene3D" id="3.30.479.30">
    <property type="entry name" value="Band 7 domain"/>
    <property type="match status" value="1"/>
</dbReference>
<dbReference type="Proteomes" id="UP000001662">
    <property type="component" value="Chromosome"/>
</dbReference>
<gene>
    <name evidence="3" type="ordered locus">Closa_0721</name>
</gene>
<evidence type="ECO:0000313" key="3">
    <source>
        <dbReference type="EMBL" id="ADL03347.1"/>
    </source>
</evidence>
<keyword evidence="1" id="KW-0175">Coiled coil</keyword>
<feature type="coiled-coil region" evidence="1">
    <location>
        <begin position="203"/>
        <end position="265"/>
    </location>
</feature>
<proteinExistence type="predicted"/>
<feature type="domain" description="Band 7" evidence="2">
    <location>
        <begin position="27"/>
        <end position="227"/>
    </location>
</feature>
<protein>
    <submittedName>
        <fullName evidence="3">Band 7 protein</fullName>
    </submittedName>
</protein>
<dbReference type="PANTHER" id="PTHR23222:SF0">
    <property type="entry name" value="PROHIBITIN 1"/>
    <property type="match status" value="1"/>
</dbReference>
<reference evidence="3" key="1">
    <citation type="submission" date="2010-07" db="EMBL/GenBank/DDBJ databases">
        <title>Complete sequence of Clostridium saccharolyticum WM1.</title>
        <authorList>
            <consortium name="US DOE Joint Genome Institute"/>
            <person name="Lucas S."/>
            <person name="Copeland A."/>
            <person name="Lapidus A."/>
            <person name="Cheng J.-F."/>
            <person name="Bruce D."/>
            <person name="Goodwin L."/>
            <person name="Pitluck S."/>
            <person name="Chertkov O."/>
            <person name="Detter J.C."/>
            <person name="Han C."/>
            <person name="Tapia R."/>
            <person name="Land M."/>
            <person name="Hauser L."/>
            <person name="Chang Y.-J."/>
            <person name="Jeffries C."/>
            <person name="Kyrpides N."/>
            <person name="Ivanova N."/>
            <person name="Mikhailova N."/>
            <person name="Mouttaki H."/>
            <person name="Lin L."/>
            <person name="Zhou J."/>
            <person name="Hemme C.L."/>
            <person name="Woyke T."/>
        </authorList>
    </citation>
    <scope>NUCLEOTIDE SEQUENCE [LARGE SCALE GENOMIC DNA]</scope>
    <source>
        <strain evidence="3">WM1</strain>
    </source>
</reference>
<dbReference type="InterPro" id="IPR000163">
    <property type="entry name" value="Prohibitin"/>
</dbReference>
<dbReference type="PANTHER" id="PTHR23222">
    <property type="entry name" value="PROHIBITIN"/>
    <property type="match status" value="1"/>
</dbReference>
<accession>D9R5E1</accession>
<evidence type="ECO:0000259" key="2">
    <source>
        <dbReference type="Pfam" id="PF01145"/>
    </source>
</evidence>
<dbReference type="RefSeq" id="WP_013271442.1">
    <property type="nucleotide sequence ID" value="NC_014376.1"/>
</dbReference>
<dbReference type="InterPro" id="IPR001107">
    <property type="entry name" value="Band_7"/>
</dbReference>
<dbReference type="GO" id="GO:0016020">
    <property type="term" value="C:membrane"/>
    <property type="evidence" value="ECO:0007669"/>
    <property type="project" value="InterPro"/>
</dbReference>